<reference evidence="2 3" key="1">
    <citation type="submission" date="2015-08" db="EMBL/GenBank/DDBJ databases">
        <title>Next Generation Sequencing and Analysis of the Genome of Puccinia sorghi L Schw, the Causal Agent of Maize Common Rust.</title>
        <authorList>
            <person name="Rochi L."/>
            <person name="Burguener G."/>
            <person name="Darino M."/>
            <person name="Turjanski A."/>
            <person name="Kreff E."/>
            <person name="Dieguez M.J."/>
            <person name="Sacco F."/>
        </authorList>
    </citation>
    <scope>NUCLEOTIDE SEQUENCE [LARGE SCALE GENOMIC DNA]</scope>
    <source>
        <strain evidence="2 3">RO10H11247</strain>
    </source>
</reference>
<dbReference type="AlphaFoldDB" id="A0A0L6VUZ1"/>
<organism evidence="2 3">
    <name type="scientific">Puccinia sorghi</name>
    <dbReference type="NCBI Taxonomy" id="27349"/>
    <lineage>
        <taxon>Eukaryota</taxon>
        <taxon>Fungi</taxon>
        <taxon>Dikarya</taxon>
        <taxon>Basidiomycota</taxon>
        <taxon>Pucciniomycotina</taxon>
        <taxon>Pucciniomycetes</taxon>
        <taxon>Pucciniales</taxon>
        <taxon>Pucciniaceae</taxon>
        <taxon>Puccinia</taxon>
    </lineage>
</organism>
<gene>
    <name evidence="2" type="ORF">VP01_10250g1</name>
</gene>
<dbReference type="Proteomes" id="UP000037035">
    <property type="component" value="Unassembled WGS sequence"/>
</dbReference>
<accession>A0A0L6VUZ1</accession>
<protein>
    <submittedName>
        <fullName evidence="2">Uncharacterized protein</fullName>
    </submittedName>
</protein>
<evidence type="ECO:0000313" key="3">
    <source>
        <dbReference type="Proteomes" id="UP000037035"/>
    </source>
</evidence>
<comment type="caution">
    <text evidence="2">The sequence shown here is derived from an EMBL/GenBank/DDBJ whole genome shotgun (WGS) entry which is preliminary data.</text>
</comment>
<dbReference type="OrthoDB" id="10543169at2759"/>
<feature type="non-terminal residue" evidence="2">
    <location>
        <position position="122"/>
    </location>
</feature>
<feature type="region of interest" description="Disordered" evidence="1">
    <location>
        <begin position="42"/>
        <end position="67"/>
    </location>
</feature>
<sequence>TPTRRTRSKKTRKHNQMLAHLTPSECALEFLKILINHQKKRHPKTILKENEGHQTIRTSTPRAESHQRKLQILSNHMRRMTQVAIDGLSFEMLKFERQVKNDDKGVELEEKKFNHSVALEEK</sequence>
<proteinExistence type="predicted"/>
<name>A0A0L6VUZ1_9BASI</name>
<dbReference type="VEuPathDB" id="FungiDB:VP01_10250g1"/>
<feature type="non-terminal residue" evidence="2">
    <location>
        <position position="1"/>
    </location>
</feature>
<evidence type="ECO:0000256" key="1">
    <source>
        <dbReference type="SAM" id="MobiDB-lite"/>
    </source>
</evidence>
<evidence type="ECO:0000313" key="2">
    <source>
        <dbReference type="EMBL" id="KNZ64469.1"/>
    </source>
</evidence>
<dbReference type="EMBL" id="LAVV01000278">
    <property type="protein sequence ID" value="KNZ64469.1"/>
    <property type="molecule type" value="Genomic_DNA"/>
</dbReference>
<keyword evidence="3" id="KW-1185">Reference proteome</keyword>